<dbReference type="Proteomes" id="UP001229421">
    <property type="component" value="Unassembled WGS sequence"/>
</dbReference>
<reference evidence="2" key="1">
    <citation type="journal article" date="2023" name="bioRxiv">
        <title>Improved chromosome-level genome assembly for marigold (Tagetes erecta).</title>
        <authorList>
            <person name="Jiang F."/>
            <person name="Yuan L."/>
            <person name="Wang S."/>
            <person name="Wang H."/>
            <person name="Xu D."/>
            <person name="Wang A."/>
            <person name="Fan W."/>
        </authorList>
    </citation>
    <scope>NUCLEOTIDE SEQUENCE</scope>
    <source>
        <strain evidence="2">WSJ</strain>
        <tissue evidence="2">Leaf</tissue>
    </source>
</reference>
<evidence type="ECO:0000313" key="3">
    <source>
        <dbReference type="Proteomes" id="UP001229421"/>
    </source>
</evidence>
<evidence type="ECO:0000313" key="2">
    <source>
        <dbReference type="EMBL" id="KAK1417681.1"/>
    </source>
</evidence>
<accession>A0AAD8KA36</accession>
<keyword evidence="1" id="KW-0472">Membrane</keyword>
<dbReference type="EMBL" id="JAUHHV010000007">
    <property type="protein sequence ID" value="KAK1417681.1"/>
    <property type="molecule type" value="Genomic_DNA"/>
</dbReference>
<evidence type="ECO:0000256" key="1">
    <source>
        <dbReference type="SAM" id="Phobius"/>
    </source>
</evidence>
<protein>
    <submittedName>
        <fullName evidence="2">Uncharacterized protein</fullName>
    </submittedName>
</protein>
<organism evidence="2 3">
    <name type="scientific">Tagetes erecta</name>
    <name type="common">African marigold</name>
    <dbReference type="NCBI Taxonomy" id="13708"/>
    <lineage>
        <taxon>Eukaryota</taxon>
        <taxon>Viridiplantae</taxon>
        <taxon>Streptophyta</taxon>
        <taxon>Embryophyta</taxon>
        <taxon>Tracheophyta</taxon>
        <taxon>Spermatophyta</taxon>
        <taxon>Magnoliopsida</taxon>
        <taxon>eudicotyledons</taxon>
        <taxon>Gunneridae</taxon>
        <taxon>Pentapetalae</taxon>
        <taxon>asterids</taxon>
        <taxon>campanulids</taxon>
        <taxon>Asterales</taxon>
        <taxon>Asteraceae</taxon>
        <taxon>Asteroideae</taxon>
        <taxon>Heliantheae alliance</taxon>
        <taxon>Tageteae</taxon>
        <taxon>Tagetes</taxon>
    </lineage>
</organism>
<keyword evidence="1" id="KW-1133">Transmembrane helix</keyword>
<feature type="transmembrane region" description="Helical" evidence="1">
    <location>
        <begin position="7"/>
        <end position="30"/>
    </location>
</feature>
<keyword evidence="3" id="KW-1185">Reference proteome</keyword>
<gene>
    <name evidence="2" type="ORF">QVD17_26815</name>
</gene>
<dbReference type="AlphaFoldDB" id="A0AAD8KA36"/>
<keyword evidence="1" id="KW-0812">Transmembrane</keyword>
<comment type="caution">
    <text evidence="2">The sequence shown here is derived from an EMBL/GenBank/DDBJ whole genome shotgun (WGS) entry which is preliminary data.</text>
</comment>
<sequence length="69" mass="7817">MLILSNFACIGIGLVVPLAVKNSIIIITYVSYSEGSIIFIILAVRFDFGFKIKFIISYIERPILHQLRD</sequence>
<proteinExistence type="predicted"/>
<name>A0AAD8KA36_TARER</name>